<dbReference type="VEuPathDB" id="FungiDB:MYCTH_110674"/>
<feature type="compositionally biased region" description="Low complexity" evidence="1">
    <location>
        <begin position="19"/>
        <end position="41"/>
    </location>
</feature>
<dbReference type="SMART" id="SM01111">
    <property type="entry name" value="CVNH"/>
    <property type="match status" value="1"/>
</dbReference>
<dbReference type="InParanoid" id="G2Q536"/>
<evidence type="ECO:0000256" key="1">
    <source>
        <dbReference type="SAM" id="MobiDB-lite"/>
    </source>
</evidence>
<sequence length="341" mass="37336">MTFHNIHGGNNHPQGYGQGEAASYYASAQQQQQYPPQGQPGRESYNAPQEDGQDGERGFLGAVGGGIAGAVGGNKIGGKLTGHSKTSTVIGAIAGAIAGHKIQDGVSDWKEHRDEEKEKKKKEEEERKRREEEERRRKEEEKHHRPQHHDERRADRGISYAGGFSGSSRDIRLDAHGEYLLHASCQRLDGSYQASSISLAKIIENDQGSFRWVSRHNNNNNNNSNSGAQSTVTVQPGDTLRQIAARFGTSFEEIARLNNIANPDLIYPGQVLQVPGRGSNEGNNNNNNNSSTLASSARNLRLSDGGSRLDGELLRDGRWIGSSIILDERISNNNGTLTYIE</sequence>
<dbReference type="eggNOG" id="ENOG502S756">
    <property type="taxonomic scope" value="Eukaryota"/>
</dbReference>
<dbReference type="Pfam" id="PF05433">
    <property type="entry name" value="Rick_17kDa_Anti"/>
    <property type="match status" value="1"/>
</dbReference>
<dbReference type="CDD" id="cd00118">
    <property type="entry name" value="LysM"/>
    <property type="match status" value="1"/>
</dbReference>
<feature type="region of interest" description="Disordered" evidence="1">
    <location>
        <begin position="1"/>
        <end position="61"/>
    </location>
</feature>
<dbReference type="InterPro" id="IPR036673">
    <property type="entry name" value="Cyanovirin-N_sf"/>
</dbReference>
<dbReference type="InterPro" id="IPR008816">
    <property type="entry name" value="Gly_zipper_2TM_dom"/>
</dbReference>
<dbReference type="KEGG" id="mtm:MYCTH_110674"/>
<dbReference type="Proteomes" id="UP000007322">
    <property type="component" value="Chromosome 1"/>
</dbReference>
<feature type="compositionally biased region" description="Low complexity" evidence="1">
    <location>
        <begin position="276"/>
        <end position="294"/>
    </location>
</feature>
<dbReference type="Pfam" id="PF08881">
    <property type="entry name" value="CVNH"/>
    <property type="match status" value="1"/>
</dbReference>
<accession>G2Q536</accession>
<protein>
    <submittedName>
        <fullName evidence="3">Carbohydrate-binding module family 50 protein</fullName>
    </submittedName>
</protein>
<dbReference type="SUPFAM" id="SSF54106">
    <property type="entry name" value="LysM domain"/>
    <property type="match status" value="1"/>
</dbReference>
<feature type="region of interest" description="Disordered" evidence="1">
    <location>
        <begin position="105"/>
        <end position="161"/>
    </location>
</feature>
<dbReference type="GeneID" id="11505621"/>
<dbReference type="InterPro" id="IPR018392">
    <property type="entry name" value="LysM"/>
</dbReference>
<dbReference type="EMBL" id="CP003002">
    <property type="protein sequence ID" value="AEO54574.1"/>
    <property type="molecule type" value="Genomic_DNA"/>
</dbReference>
<dbReference type="SMART" id="SM00257">
    <property type="entry name" value="LysM"/>
    <property type="match status" value="1"/>
</dbReference>
<evidence type="ECO:0000259" key="2">
    <source>
        <dbReference type="PROSITE" id="PS51782"/>
    </source>
</evidence>
<dbReference type="InterPro" id="IPR036779">
    <property type="entry name" value="LysM_dom_sf"/>
</dbReference>
<dbReference type="RefSeq" id="XP_003659819.1">
    <property type="nucleotide sequence ID" value="XM_003659771.1"/>
</dbReference>
<feature type="domain" description="LysM" evidence="2">
    <location>
        <begin position="230"/>
        <end position="274"/>
    </location>
</feature>
<dbReference type="OMA" id="DQIWPGQ"/>
<keyword evidence="4" id="KW-1185">Reference proteome</keyword>
<gene>
    <name evidence="3" type="ORF">MYCTH_110674</name>
</gene>
<dbReference type="HOGENOM" id="CLU_060567_0_0_1"/>
<reference evidence="3 4" key="1">
    <citation type="journal article" date="2011" name="Nat. Biotechnol.">
        <title>Comparative genomic analysis of the thermophilic biomass-degrading fungi Myceliophthora thermophila and Thielavia terrestris.</title>
        <authorList>
            <person name="Berka R.M."/>
            <person name="Grigoriev I.V."/>
            <person name="Otillar R."/>
            <person name="Salamov A."/>
            <person name="Grimwood J."/>
            <person name="Reid I."/>
            <person name="Ishmael N."/>
            <person name="John T."/>
            <person name="Darmond C."/>
            <person name="Moisan M.-C."/>
            <person name="Henrissat B."/>
            <person name="Coutinho P.M."/>
            <person name="Lombard V."/>
            <person name="Natvig D.O."/>
            <person name="Lindquist E."/>
            <person name="Schmutz J."/>
            <person name="Lucas S."/>
            <person name="Harris P."/>
            <person name="Powlowski J."/>
            <person name="Bellemare A."/>
            <person name="Taylor D."/>
            <person name="Butler G."/>
            <person name="de Vries R.P."/>
            <person name="Allijn I.E."/>
            <person name="van den Brink J."/>
            <person name="Ushinsky S."/>
            <person name="Storms R."/>
            <person name="Powell A.J."/>
            <person name="Paulsen I.T."/>
            <person name="Elbourne L.D.H."/>
            <person name="Baker S.E."/>
            <person name="Magnuson J."/>
            <person name="LaBoissiere S."/>
            <person name="Clutterbuck A.J."/>
            <person name="Martinez D."/>
            <person name="Wogulis M."/>
            <person name="de Leon A.L."/>
            <person name="Rey M.W."/>
            <person name="Tsang A."/>
        </authorList>
    </citation>
    <scope>NUCLEOTIDE SEQUENCE [LARGE SCALE GENOMIC DNA]</scope>
    <source>
        <strain evidence="4">ATCC 42464 / BCRC 31852 / DSM 1799</strain>
    </source>
</reference>
<feature type="compositionally biased region" description="Basic and acidic residues" evidence="1">
    <location>
        <begin position="105"/>
        <end position="156"/>
    </location>
</feature>
<name>G2Q536_THET4</name>
<dbReference type="AlphaFoldDB" id="G2Q536"/>
<evidence type="ECO:0000313" key="3">
    <source>
        <dbReference type="EMBL" id="AEO54574.1"/>
    </source>
</evidence>
<dbReference type="InterPro" id="IPR011058">
    <property type="entry name" value="Cyanovirin-N"/>
</dbReference>
<dbReference type="Pfam" id="PF01476">
    <property type="entry name" value="LysM"/>
    <property type="match status" value="1"/>
</dbReference>
<dbReference type="PANTHER" id="PTHR37014">
    <property type="entry name" value="EXPRESSION LETHALITY PROTEIN HEL10, PUTATIVE (AFU_ORTHOLOGUE AFUA_1G06580)-RELATED"/>
    <property type="match status" value="1"/>
</dbReference>
<evidence type="ECO:0000313" key="4">
    <source>
        <dbReference type="Proteomes" id="UP000007322"/>
    </source>
</evidence>
<dbReference type="PROSITE" id="PS51782">
    <property type="entry name" value="LYSM"/>
    <property type="match status" value="1"/>
</dbReference>
<dbReference type="SUPFAM" id="SSF51322">
    <property type="entry name" value="Cyanovirin-N"/>
    <property type="match status" value="2"/>
</dbReference>
<dbReference type="Gene3D" id="3.10.350.10">
    <property type="entry name" value="LysM domain"/>
    <property type="match status" value="1"/>
</dbReference>
<proteinExistence type="predicted"/>
<dbReference type="OrthoDB" id="2107166at2759"/>
<dbReference type="Gene3D" id="2.30.60.10">
    <property type="entry name" value="Cyanovirin-N"/>
    <property type="match status" value="1"/>
</dbReference>
<dbReference type="PANTHER" id="PTHR37014:SF1">
    <property type="entry name" value="EXPRESSION LETHALITY PROTEIN HEL10, PUTATIVE (AFU_ORTHOLOGUE AFUA_1G06580)-RELATED"/>
    <property type="match status" value="1"/>
</dbReference>
<organism evidence="3 4">
    <name type="scientific">Thermothelomyces thermophilus (strain ATCC 42464 / BCRC 31852 / DSM 1799)</name>
    <name type="common">Sporotrichum thermophile</name>
    <dbReference type="NCBI Taxonomy" id="573729"/>
    <lineage>
        <taxon>Eukaryota</taxon>
        <taxon>Fungi</taxon>
        <taxon>Dikarya</taxon>
        <taxon>Ascomycota</taxon>
        <taxon>Pezizomycotina</taxon>
        <taxon>Sordariomycetes</taxon>
        <taxon>Sordariomycetidae</taxon>
        <taxon>Sordariales</taxon>
        <taxon>Chaetomiaceae</taxon>
        <taxon>Thermothelomyces</taxon>
    </lineage>
</organism>
<feature type="region of interest" description="Disordered" evidence="1">
    <location>
        <begin position="272"/>
        <end position="294"/>
    </location>
</feature>
<dbReference type="GO" id="GO:0019867">
    <property type="term" value="C:outer membrane"/>
    <property type="evidence" value="ECO:0007669"/>
    <property type="project" value="InterPro"/>
</dbReference>